<evidence type="ECO:0000256" key="3">
    <source>
        <dbReference type="ARBA" id="ARBA00023002"/>
    </source>
</evidence>
<evidence type="ECO:0000256" key="1">
    <source>
        <dbReference type="ARBA" id="ARBA00007905"/>
    </source>
</evidence>
<dbReference type="InterPro" id="IPR036412">
    <property type="entry name" value="HAD-like_sf"/>
</dbReference>
<dbReference type="SUPFAM" id="SSF56784">
    <property type="entry name" value="HAD-like"/>
    <property type="match status" value="1"/>
</dbReference>
<dbReference type="AlphaFoldDB" id="A0A6V3QYU2"/>
<keyword evidence="3" id="KW-0560">Oxidoreductase</keyword>
<dbReference type="FunFam" id="3.20.20.100:FF:000002">
    <property type="entry name" value="2,5-diketo-D-gluconic acid reductase A"/>
    <property type="match status" value="1"/>
</dbReference>
<protein>
    <recommendedName>
        <fullName evidence="4">NADP-dependent oxidoreductase domain-containing protein</fullName>
    </recommendedName>
</protein>
<dbReference type="InterPro" id="IPR023198">
    <property type="entry name" value="PGP-like_dom2"/>
</dbReference>
<evidence type="ECO:0000313" key="5">
    <source>
        <dbReference type="EMBL" id="CAE0673775.1"/>
    </source>
</evidence>
<dbReference type="NCBIfam" id="TIGR01509">
    <property type="entry name" value="HAD-SF-IA-v3"/>
    <property type="match status" value="1"/>
</dbReference>
<evidence type="ECO:0000256" key="2">
    <source>
        <dbReference type="ARBA" id="ARBA00022857"/>
    </source>
</evidence>
<dbReference type="InterPro" id="IPR006439">
    <property type="entry name" value="HAD-SF_hydro_IA"/>
</dbReference>
<dbReference type="GO" id="GO:0016616">
    <property type="term" value="F:oxidoreductase activity, acting on the CH-OH group of donors, NAD or NADP as acceptor"/>
    <property type="evidence" value="ECO:0007669"/>
    <property type="project" value="UniProtKB-ARBA"/>
</dbReference>
<evidence type="ECO:0000259" key="4">
    <source>
        <dbReference type="Pfam" id="PF00248"/>
    </source>
</evidence>
<dbReference type="SUPFAM" id="SSF51430">
    <property type="entry name" value="NAD(P)-linked oxidoreductase"/>
    <property type="match status" value="1"/>
</dbReference>
<gene>
    <name evidence="5" type="ORF">LGLO00237_LOCUS25480</name>
</gene>
<feature type="domain" description="NADP-dependent oxidoreductase" evidence="4">
    <location>
        <begin position="359"/>
        <end position="603"/>
    </location>
</feature>
<dbReference type="SFLD" id="SFLDG01129">
    <property type="entry name" value="C1.5:_HAD__Beta-PGM__Phosphata"/>
    <property type="match status" value="1"/>
</dbReference>
<organism evidence="5">
    <name type="scientific">Lotharella globosa</name>
    <dbReference type="NCBI Taxonomy" id="91324"/>
    <lineage>
        <taxon>Eukaryota</taxon>
        <taxon>Sar</taxon>
        <taxon>Rhizaria</taxon>
        <taxon>Cercozoa</taxon>
        <taxon>Chlorarachniophyceae</taxon>
        <taxon>Lotharella</taxon>
    </lineage>
</organism>
<reference evidence="5" key="1">
    <citation type="submission" date="2021-01" db="EMBL/GenBank/DDBJ databases">
        <authorList>
            <person name="Corre E."/>
            <person name="Pelletier E."/>
            <person name="Niang G."/>
            <person name="Scheremetjew M."/>
            <person name="Finn R."/>
            <person name="Kale V."/>
            <person name="Holt S."/>
            <person name="Cochrane G."/>
            <person name="Meng A."/>
            <person name="Brown T."/>
            <person name="Cohen L."/>
        </authorList>
    </citation>
    <scope>NUCLEOTIDE SEQUENCE</scope>
    <source>
        <strain evidence="5">CCCM811</strain>
    </source>
</reference>
<dbReference type="PANTHER" id="PTHR43827">
    <property type="entry name" value="2,5-DIKETO-D-GLUCONIC ACID REDUCTASE"/>
    <property type="match status" value="1"/>
</dbReference>
<accession>A0A6V3QYU2</accession>
<proteinExistence type="inferred from homology"/>
<dbReference type="Gene3D" id="3.20.20.100">
    <property type="entry name" value="NADP-dependent oxidoreductase domain"/>
    <property type="match status" value="1"/>
</dbReference>
<dbReference type="Gene3D" id="1.10.150.240">
    <property type="entry name" value="Putative phosphatase, domain 2"/>
    <property type="match status" value="1"/>
</dbReference>
<dbReference type="Pfam" id="PF00248">
    <property type="entry name" value="Aldo_ket_red"/>
    <property type="match status" value="1"/>
</dbReference>
<comment type="similarity">
    <text evidence="1">Belongs to the aldo/keto reductase family.</text>
</comment>
<keyword evidence="2" id="KW-0521">NADP</keyword>
<dbReference type="Gene3D" id="3.40.50.1000">
    <property type="entry name" value="HAD superfamily/HAD-like"/>
    <property type="match status" value="1"/>
</dbReference>
<dbReference type="CDD" id="cd19071">
    <property type="entry name" value="AKR_AKR1-5-like"/>
    <property type="match status" value="1"/>
</dbReference>
<dbReference type="SFLD" id="SFLDS00003">
    <property type="entry name" value="Haloacid_Dehalogenase"/>
    <property type="match status" value="1"/>
</dbReference>
<sequence>MAASSVRMQTKSMPAMYRNQKPLFTLNQQGATTHVMLRKPTAARSQCMDRKVNVRAGQAPKIVSSTVMAPAISGVDALTMRAKQAETMGVQAVILDLDGVILDYEGAANHALNDALRKYNKSGNVGVDWTLHSKIMGLRIQETASVVLDSNRLLDRVDPEKFIQRYYENMEPLYTDLKLHEGAEEMIKSFKAKGIPMALATSSSRASMERKMTNYQHILDMFDCVITGDDASVNFGKKSPEMFLLAAERMQADPKKCLVLDDSPIAVASAKAAGMYVASVPDPQNRFTQDFTNGGPDFEVKSLKEFAKTEGIQKDELKRVVSSDLPKAEFNDMPLSVGFGTDLIHTATDGSLTCDDKILQAINAGYTLIDTATKYESEPDTGRAIKEAIANGMKREDFYVVTKVWVNDMGYASAIESVEKSLRRLQMDYVDLVLIHWPGPAPGKPDAQQFGFENKAKRTLTWRALEEMVRRGKVKSIGVANWTIRHLKETLSVAEIPPTVNQVEMHPYYTRTRLLNFCTDHGIKLMGYSPFGRGRLNIINDPVMGEIGSKYDKSGAQVILRWMIQRGVVPLPRASSENRIKQNFDIFDFKLTDDEMATIDKLNGDKRSCSIDCHSIP</sequence>
<dbReference type="PANTHER" id="PTHR43827:SF3">
    <property type="entry name" value="NADP-DEPENDENT OXIDOREDUCTASE DOMAIN-CONTAINING PROTEIN"/>
    <property type="match status" value="1"/>
</dbReference>
<name>A0A6V3QYU2_9EUKA</name>
<dbReference type="PRINTS" id="PR00069">
    <property type="entry name" value="ALDKETRDTASE"/>
</dbReference>
<dbReference type="Pfam" id="PF00702">
    <property type="entry name" value="Hydrolase"/>
    <property type="match status" value="1"/>
</dbReference>
<dbReference type="InterPro" id="IPR036812">
    <property type="entry name" value="NAD(P)_OxRdtase_dom_sf"/>
</dbReference>
<dbReference type="InterPro" id="IPR020471">
    <property type="entry name" value="AKR"/>
</dbReference>
<dbReference type="EMBL" id="HBIV01035686">
    <property type="protein sequence ID" value="CAE0673775.1"/>
    <property type="molecule type" value="Transcribed_RNA"/>
</dbReference>
<dbReference type="InterPro" id="IPR023214">
    <property type="entry name" value="HAD_sf"/>
</dbReference>
<dbReference type="InterPro" id="IPR023210">
    <property type="entry name" value="NADP_OxRdtase_dom"/>
</dbReference>